<name>A0A6I4SQF9_9SPHN</name>
<reference evidence="2 3" key="1">
    <citation type="submission" date="2019-12" db="EMBL/GenBank/DDBJ databases">
        <title>Genomic-based taxomic classification of the family Erythrobacteraceae.</title>
        <authorList>
            <person name="Xu L."/>
        </authorList>
    </citation>
    <scope>NUCLEOTIDE SEQUENCE [LARGE SCALE GENOMIC DNA]</scope>
    <source>
        <strain evidence="2 3">MCCC 1K01500</strain>
    </source>
</reference>
<gene>
    <name evidence="2" type="ORF">GRI89_00845</name>
</gene>
<evidence type="ECO:0000256" key="1">
    <source>
        <dbReference type="SAM" id="SignalP"/>
    </source>
</evidence>
<proteinExistence type="predicted"/>
<comment type="caution">
    <text evidence="2">The sequence shown here is derived from an EMBL/GenBank/DDBJ whole genome shotgun (WGS) entry which is preliminary data.</text>
</comment>
<sequence>MIARTTALAAAVALLCTPAHAAAQVVSKPVEEKNLVGGKQKLDPAKGYIYVHGPNRSMLMLIKTPDQEQVEAYEADWREELAKAKKRYPSKLANWKRDYDFAQRSNKKKLPEKPVEPTEENFSIGNIERRMVVVLGPQFVFSKSESDFSYLQEVEPGTYTIYGPVFYAPNGTAAGTCYCMGTVKFEVAAGQVTNLGDFPAMAWEELSDADRKANPSLADWQSKPVDYTLPASLTSFGGAPADLHAAGKINNFFGVLVGRMPPVPGVLGYNRDVVVNLKAEQGAAE</sequence>
<dbReference type="EMBL" id="WTYM01000021">
    <property type="protein sequence ID" value="MXO58093.1"/>
    <property type="molecule type" value="Genomic_DNA"/>
</dbReference>
<dbReference type="OrthoDB" id="7503769at2"/>
<feature type="chain" id="PRO_5026284945" evidence="1">
    <location>
        <begin position="22"/>
        <end position="285"/>
    </location>
</feature>
<evidence type="ECO:0000313" key="3">
    <source>
        <dbReference type="Proteomes" id="UP000433652"/>
    </source>
</evidence>
<protein>
    <submittedName>
        <fullName evidence="2">Uncharacterized protein</fullName>
    </submittedName>
</protein>
<dbReference type="Proteomes" id="UP000433652">
    <property type="component" value="Unassembled WGS sequence"/>
</dbReference>
<evidence type="ECO:0000313" key="2">
    <source>
        <dbReference type="EMBL" id="MXO58093.1"/>
    </source>
</evidence>
<feature type="signal peptide" evidence="1">
    <location>
        <begin position="1"/>
        <end position="21"/>
    </location>
</feature>
<dbReference type="RefSeq" id="WP_159791373.1">
    <property type="nucleotide sequence ID" value="NZ_WTYM01000021.1"/>
</dbReference>
<organism evidence="2 3">
    <name type="scientific">Croceibacterium salegens</name>
    <dbReference type="NCBI Taxonomy" id="1737568"/>
    <lineage>
        <taxon>Bacteria</taxon>
        <taxon>Pseudomonadati</taxon>
        <taxon>Pseudomonadota</taxon>
        <taxon>Alphaproteobacteria</taxon>
        <taxon>Sphingomonadales</taxon>
        <taxon>Erythrobacteraceae</taxon>
        <taxon>Croceibacterium</taxon>
    </lineage>
</organism>
<keyword evidence="3" id="KW-1185">Reference proteome</keyword>
<dbReference type="AlphaFoldDB" id="A0A6I4SQF9"/>
<keyword evidence="1" id="KW-0732">Signal</keyword>
<accession>A0A6I4SQF9</accession>